<evidence type="ECO:0000256" key="3">
    <source>
        <dbReference type="ARBA" id="ARBA00023125"/>
    </source>
</evidence>
<dbReference type="PANTHER" id="PTHR45881">
    <property type="entry name" value="CHECKPOINT SUPPRESSOR 1-LIKE, ISOFORM A-RELATED"/>
    <property type="match status" value="1"/>
</dbReference>
<keyword evidence="8" id="KW-1133">Transmembrane helix</keyword>
<keyword evidence="5 6" id="KW-0539">Nucleus</keyword>
<evidence type="ECO:0000256" key="7">
    <source>
        <dbReference type="SAM" id="MobiDB-lite"/>
    </source>
</evidence>
<reference evidence="11 12" key="1">
    <citation type="submission" date="2022-05" db="EMBL/GenBank/DDBJ databases">
        <authorList>
            <consortium name="Genoscope - CEA"/>
            <person name="William W."/>
        </authorList>
    </citation>
    <scope>NUCLEOTIDE SEQUENCE [LARGE SCALE GENOMIC DNA]</scope>
</reference>
<keyword evidence="8" id="KW-0812">Transmembrane</keyword>
<evidence type="ECO:0000256" key="2">
    <source>
        <dbReference type="ARBA" id="ARBA00023015"/>
    </source>
</evidence>
<dbReference type="Pfam" id="PF00250">
    <property type="entry name" value="Forkhead"/>
    <property type="match status" value="1"/>
</dbReference>
<comment type="subcellular location">
    <subcellularLocation>
        <location evidence="1 6">Nucleus</location>
    </subcellularLocation>
</comment>
<feature type="domain" description="FHA" evidence="9">
    <location>
        <begin position="98"/>
        <end position="150"/>
    </location>
</feature>
<dbReference type="EMBL" id="CALNXI010000348">
    <property type="protein sequence ID" value="CAH3025349.1"/>
    <property type="molecule type" value="Genomic_DNA"/>
</dbReference>
<keyword evidence="8" id="KW-0472">Membrane</keyword>
<dbReference type="InterPro" id="IPR008984">
    <property type="entry name" value="SMAD_FHA_dom_sf"/>
</dbReference>
<protein>
    <recommendedName>
        <fullName evidence="13">Forkhead box K1</fullName>
    </recommendedName>
</protein>
<dbReference type="Gene3D" id="2.60.200.20">
    <property type="match status" value="1"/>
</dbReference>
<dbReference type="PROSITE" id="PS00657">
    <property type="entry name" value="FORK_HEAD_1"/>
    <property type="match status" value="1"/>
</dbReference>
<feature type="region of interest" description="Disordered" evidence="7">
    <location>
        <begin position="493"/>
        <end position="516"/>
    </location>
</feature>
<name>A0ABN8MBY5_9CNID</name>
<evidence type="ECO:0000259" key="9">
    <source>
        <dbReference type="PROSITE" id="PS50006"/>
    </source>
</evidence>
<evidence type="ECO:0008006" key="13">
    <source>
        <dbReference type="Google" id="ProtNLM"/>
    </source>
</evidence>
<keyword evidence="3 6" id="KW-0238">DNA-binding</keyword>
<feature type="transmembrane region" description="Helical" evidence="8">
    <location>
        <begin position="12"/>
        <end position="30"/>
    </location>
</feature>
<feature type="region of interest" description="Disordered" evidence="7">
    <location>
        <begin position="625"/>
        <end position="669"/>
    </location>
</feature>
<evidence type="ECO:0000313" key="11">
    <source>
        <dbReference type="EMBL" id="CAH3025349.1"/>
    </source>
</evidence>
<evidence type="ECO:0000256" key="6">
    <source>
        <dbReference type="PROSITE-ProRule" id="PRU00089"/>
    </source>
</evidence>
<evidence type="ECO:0000313" key="12">
    <source>
        <dbReference type="Proteomes" id="UP001159427"/>
    </source>
</evidence>
<evidence type="ECO:0000256" key="8">
    <source>
        <dbReference type="SAM" id="Phobius"/>
    </source>
</evidence>
<organism evidence="11 12">
    <name type="scientific">Porites evermanni</name>
    <dbReference type="NCBI Taxonomy" id="104178"/>
    <lineage>
        <taxon>Eukaryota</taxon>
        <taxon>Metazoa</taxon>
        <taxon>Cnidaria</taxon>
        <taxon>Anthozoa</taxon>
        <taxon>Hexacorallia</taxon>
        <taxon>Scleractinia</taxon>
        <taxon>Fungiina</taxon>
        <taxon>Poritidae</taxon>
        <taxon>Porites</taxon>
    </lineage>
</organism>
<dbReference type="PROSITE" id="PS00658">
    <property type="entry name" value="FORK_HEAD_2"/>
    <property type="match status" value="1"/>
</dbReference>
<evidence type="ECO:0000259" key="10">
    <source>
        <dbReference type="PROSITE" id="PS50039"/>
    </source>
</evidence>
<evidence type="ECO:0000256" key="4">
    <source>
        <dbReference type="ARBA" id="ARBA00023163"/>
    </source>
</evidence>
<feature type="compositionally biased region" description="Polar residues" evidence="7">
    <location>
        <begin position="503"/>
        <end position="516"/>
    </location>
</feature>
<dbReference type="Gene3D" id="1.10.10.10">
    <property type="entry name" value="Winged helix-like DNA-binding domain superfamily/Winged helix DNA-binding domain"/>
    <property type="match status" value="1"/>
</dbReference>
<sequence length="669" mass="71770">MTKFGDHYFADFPVCFSSCCCFALILFLLLRKGIWNRGCHLMMSSPSQDQESDAYALLALKSGAVNPARQLWSGVNTVTPIAKLEGREFEYLVRQSLIIIGRNSSLGSVDVNMGHSSFVSRKHLQLKYENPDFFLSCNGKNGIFVDGVFHRRGAPPLKLPYACVLRFPSTNVKVRFTSLVSDKTPKRVPSPPRTKLLPPLRINIPQSDANLTSPVPSPTGTISVPNSCPASPRGDSNHIYAPNLHAVAELAAQDAQALAEEEKPNLGGGDGGNKDDGKPPFSYAQLIVQAILSAHDKQLTLSGIYTHITKNYPYYRSADKGWQNSIRHNLSLNRYFVKVPRAQDEPGKGSFWRIDPSCEQKLAEQAFRKRRQRGVPCFRPPFSQLSCRSAPASPTHGLQFHAPTAPIGHTPQENSPIKTVAQTPDGIISQAKPTPTSPPAIPPAGLPPPVPTVPQAAAAIVKSAVSFQSIAAAQIVAPPLAVSVIKSSLPTVKENEGADSEKNGFSQSSGEESPIENATQLETKLAVTTLPLAVHLVKQPPPSQVISGTAVQSSAGLLTPIPTPGVSPTGPTQEAASKPQVVKVPNPLPLPLVTTASLTPETSPLGVLSPAATTAAVSMAMNGAKRTLSTTQAPASTDNEPDIKRQKLVQQQNVVWQNRPIESNNQEKL</sequence>
<evidence type="ECO:0000256" key="5">
    <source>
        <dbReference type="ARBA" id="ARBA00023242"/>
    </source>
</evidence>
<dbReference type="PANTHER" id="PTHR45881:SF7">
    <property type="entry name" value="CHECKPOINT SUPPRESSOR 1-LIKE, ISOFORM A-RELATED"/>
    <property type="match status" value="1"/>
</dbReference>
<dbReference type="SMART" id="SM00240">
    <property type="entry name" value="FHA"/>
    <property type="match status" value="1"/>
</dbReference>
<keyword evidence="12" id="KW-1185">Reference proteome</keyword>
<dbReference type="InterPro" id="IPR001766">
    <property type="entry name" value="Fork_head_dom"/>
</dbReference>
<dbReference type="CDD" id="cd22688">
    <property type="entry name" value="FHA_FOXK"/>
    <property type="match status" value="1"/>
</dbReference>
<dbReference type="PROSITE" id="PS50006">
    <property type="entry name" value="FHA_DOMAIN"/>
    <property type="match status" value="1"/>
</dbReference>
<feature type="region of interest" description="Disordered" evidence="7">
    <location>
        <begin position="254"/>
        <end position="279"/>
    </location>
</feature>
<feature type="compositionally biased region" description="Basic and acidic residues" evidence="7">
    <location>
        <begin position="493"/>
        <end position="502"/>
    </location>
</feature>
<comment type="caution">
    <text evidence="11">The sequence shown here is derived from an EMBL/GenBank/DDBJ whole genome shotgun (WGS) entry which is preliminary data.</text>
</comment>
<evidence type="ECO:0000256" key="1">
    <source>
        <dbReference type="ARBA" id="ARBA00004123"/>
    </source>
</evidence>
<dbReference type="PROSITE" id="PS50039">
    <property type="entry name" value="FORK_HEAD_3"/>
    <property type="match status" value="1"/>
</dbReference>
<dbReference type="InterPro" id="IPR018122">
    <property type="entry name" value="TF_fork_head_CS_1"/>
</dbReference>
<feature type="domain" description="Fork-head" evidence="10">
    <location>
        <begin position="278"/>
        <end position="373"/>
    </location>
</feature>
<keyword evidence="4" id="KW-0804">Transcription</keyword>
<dbReference type="Proteomes" id="UP001159427">
    <property type="component" value="Unassembled WGS sequence"/>
</dbReference>
<dbReference type="SMART" id="SM00339">
    <property type="entry name" value="FH"/>
    <property type="match status" value="1"/>
</dbReference>
<gene>
    <name evidence="11" type="ORF">PEVE_00025794</name>
</gene>
<dbReference type="InterPro" id="IPR030456">
    <property type="entry name" value="TF_fork_head_CS_2"/>
</dbReference>
<dbReference type="SUPFAM" id="SSF46785">
    <property type="entry name" value="Winged helix' DNA-binding domain"/>
    <property type="match status" value="1"/>
</dbReference>
<dbReference type="PRINTS" id="PR00053">
    <property type="entry name" value="FORKHEAD"/>
</dbReference>
<dbReference type="Pfam" id="PF00498">
    <property type="entry name" value="FHA"/>
    <property type="match status" value="1"/>
</dbReference>
<accession>A0ABN8MBY5</accession>
<dbReference type="InterPro" id="IPR036388">
    <property type="entry name" value="WH-like_DNA-bd_sf"/>
</dbReference>
<keyword evidence="2" id="KW-0805">Transcription regulation</keyword>
<dbReference type="InterPro" id="IPR036390">
    <property type="entry name" value="WH_DNA-bd_sf"/>
</dbReference>
<feature type="compositionally biased region" description="Polar residues" evidence="7">
    <location>
        <begin position="627"/>
        <end position="638"/>
    </location>
</feature>
<dbReference type="SUPFAM" id="SSF49879">
    <property type="entry name" value="SMAD/FHA domain"/>
    <property type="match status" value="1"/>
</dbReference>
<proteinExistence type="predicted"/>
<feature type="compositionally biased region" description="Polar residues" evidence="7">
    <location>
        <begin position="648"/>
        <end position="669"/>
    </location>
</feature>
<dbReference type="InterPro" id="IPR000253">
    <property type="entry name" value="FHA_dom"/>
</dbReference>
<feature type="DNA-binding region" description="Fork-head" evidence="6">
    <location>
        <begin position="278"/>
        <end position="373"/>
    </location>
</feature>